<dbReference type="Gene3D" id="1.20.144.10">
    <property type="entry name" value="Phosphatidic acid phosphatase type 2/haloperoxidase"/>
    <property type="match status" value="1"/>
</dbReference>
<keyword evidence="2" id="KW-0732">Signal</keyword>
<sequence>MRLLFLALALCAAAPRPSAAQLPRRAEPLIVAGAVLAGAALLDAPVDRAIPAGGGTRLDWATRGLNHGGRPVYAVVALGGAYAGGRLADAPELSSSAAHMLAALLASGVANGTLKYAVGRERPSATDDPLSFRPFNPNNRWQAFPSGHAVVAFSLATSLSEEAGRPWVTALAFGGATLVGWSRIYDDKHWTSDVTGGALVGYGVSRATLRLLHRRRPHPDGARVLVLPNALLVRIPLPSPGGLRAATLSHRLRGRGDYFAGGEQVLGALRPSPPVRLRQTAGGGGASSVSTGNSGLF</sequence>
<proteinExistence type="predicted"/>
<feature type="domain" description="Phosphatidic acid phosphatase type 2/haloperoxidase" evidence="3">
    <location>
        <begin position="97"/>
        <end position="209"/>
    </location>
</feature>
<dbReference type="PANTHER" id="PTHR14969:SF13">
    <property type="entry name" value="AT30094P"/>
    <property type="match status" value="1"/>
</dbReference>
<evidence type="ECO:0000313" key="4">
    <source>
        <dbReference type="EMBL" id="CAA9355527.1"/>
    </source>
</evidence>
<feature type="region of interest" description="Disordered" evidence="1">
    <location>
        <begin position="278"/>
        <end position="297"/>
    </location>
</feature>
<dbReference type="InterPro" id="IPR036938">
    <property type="entry name" value="PAP2/HPO_sf"/>
</dbReference>
<evidence type="ECO:0000256" key="1">
    <source>
        <dbReference type="SAM" id="MobiDB-lite"/>
    </source>
</evidence>
<name>A0A6J4MED9_9BACT</name>
<protein>
    <recommendedName>
        <fullName evidence="3">Phosphatidic acid phosphatase type 2/haloperoxidase domain-containing protein</fullName>
    </recommendedName>
</protein>
<dbReference type="AlphaFoldDB" id="A0A6J4MED9"/>
<evidence type="ECO:0000256" key="2">
    <source>
        <dbReference type="SAM" id="SignalP"/>
    </source>
</evidence>
<dbReference type="Pfam" id="PF01569">
    <property type="entry name" value="PAP2"/>
    <property type="match status" value="1"/>
</dbReference>
<dbReference type="PANTHER" id="PTHR14969">
    <property type="entry name" value="SPHINGOSINE-1-PHOSPHATE PHOSPHOHYDROLASE"/>
    <property type="match status" value="1"/>
</dbReference>
<feature type="compositionally biased region" description="Low complexity" evidence="1">
    <location>
        <begin position="287"/>
        <end position="297"/>
    </location>
</feature>
<dbReference type="SUPFAM" id="SSF48317">
    <property type="entry name" value="Acid phosphatase/Vanadium-dependent haloperoxidase"/>
    <property type="match status" value="1"/>
</dbReference>
<dbReference type="SMART" id="SM00014">
    <property type="entry name" value="acidPPc"/>
    <property type="match status" value="1"/>
</dbReference>
<dbReference type="CDD" id="cd03394">
    <property type="entry name" value="PAP2_like_5"/>
    <property type="match status" value="1"/>
</dbReference>
<evidence type="ECO:0000259" key="3">
    <source>
        <dbReference type="SMART" id="SM00014"/>
    </source>
</evidence>
<dbReference type="InterPro" id="IPR000326">
    <property type="entry name" value="PAP2/HPO"/>
</dbReference>
<feature type="chain" id="PRO_5026916450" description="Phosphatidic acid phosphatase type 2/haloperoxidase domain-containing protein" evidence="2">
    <location>
        <begin position="20"/>
        <end position="297"/>
    </location>
</feature>
<accession>A0A6J4MED9</accession>
<feature type="signal peptide" evidence="2">
    <location>
        <begin position="1"/>
        <end position="19"/>
    </location>
</feature>
<reference evidence="4" key="1">
    <citation type="submission" date="2020-02" db="EMBL/GenBank/DDBJ databases">
        <authorList>
            <person name="Meier V. D."/>
        </authorList>
    </citation>
    <scope>NUCLEOTIDE SEQUENCE</scope>
    <source>
        <strain evidence="4">AVDCRST_MAG68</strain>
    </source>
</reference>
<organism evidence="4">
    <name type="scientific">uncultured Gemmatimonadota bacterium</name>
    <dbReference type="NCBI Taxonomy" id="203437"/>
    <lineage>
        <taxon>Bacteria</taxon>
        <taxon>Pseudomonadati</taxon>
        <taxon>Gemmatimonadota</taxon>
        <taxon>environmental samples</taxon>
    </lineage>
</organism>
<gene>
    <name evidence="4" type="ORF">AVDCRST_MAG68-4395</name>
</gene>
<dbReference type="EMBL" id="CADCTW010000187">
    <property type="protein sequence ID" value="CAA9355527.1"/>
    <property type="molecule type" value="Genomic_DNA"/>
</dbReference>